<dbReference type="EMBL" id="BQNB010013849">
    <property type="protein sequence ID" value="GJT20966.1"/>
    <property type="molecule type" value="Genomic_DNA"/>
</dbReference>
<sequence length="557" mass="61008">MSSGSQTVGDVVVSKFDMHVYTFVLTSDEVKTLVAEYAIPLNLHPCVPPFGLTMNRLLADKIDAMPWRHQDSSVADPSPTGIRAEDIRRLCENVIDLLPVHLAMLYAIGLTTIWKHVGYHPVFKDGERTGVRVGKGVALAANEVIPQHTTPHLPFGSQIPEISDHQKVVEYENKRVLAAKRKAQAAKDIAVGKRVATEGASQRPKKKKTTPLSFALSDSEADGSPRSGLGTHHSASPLNTIIPNEVELTTEGDGLISKLVNRAEEDADHHLDHVEDTTEVNSLLSEHSPCFQHSNPSDEDAYNARDETAHTHASGSTGRVSSSSGGSHRQAFPRRNPGGDDIGSSLRGDIGLSVPFVPAWNLTTYSILNGALQCSWFELGHGALAQIDILQRYEALNEDYEELYESHWSYHKALQQVQLGCVGKEADLTEKLVAVEKARDDLLDKDREREECIKQLLSSGEYKKSLTDIFNLAIAAGWSEGVKATCSEEEAETFLATVVDYDPTCKDTFMSEFNSLFNKSYPYVEKLVESFQLLLGDLQNMWSEGTGPTLSGNAAGA</sequence>
<name>A0ABQ5C1S5_9ASTR</name>
<accession>A0ABQ5C1S5</accession>
<feature type="compositionally biased region" description="Low complexity" evidence="1">
    <location>
        <begin position="314"/>
        <end position="327"/>
    </location>
</feature>
<feature type="region of interest" description="Disordered" evidence="1">
    <location>
        <begin position="287"/>
        <end position="344"/>
    </location>
</feature>
<reference evidence="2" key="2">
    <citation type="submission" date="2022-01" db="EMBL/GenBank/DDBJ databases">
        <authorList>
            <person name="Yamashiro T."/>
            <person name="Shiraishi A."/>
            <person name="Satake H."/>
            <person name="Nakayama K."/>
        </authorList>
    </citation>
    <scope>NUCLEOTIDE SEQUENCE</scope>
</reference>
<evidence type="ECO:0000313" key="3">
    <source>
        <dbReference type="Proteomes" id="UP001151760"/>
    </source>
</evidence>
<reference evidence="2" key="1">
    <citation type="journal article" date="2022" name="Int. J. Mol. Sci.">
        <title>Draft Genome of Tanacetum Coccineum: Genomic Comparison of Closely Related Tanacetum-Family Plants.</title>
        <authorList>
            <person name="Yamashiro T."/>
            <person name="Shiraishi A."/>
            <person name="Nakayama K."/>
            <person name="Satake H."/>
        </authorList>
    </citation>
    <scope>NUCLEOTIDE SEQUENCE</scope>
</reference>
<evidence type="ECO:0000313" key="2">
    <source>
        <dbReference type="EMBL" id="GJT20966.1"/>
    </source>
</evidence>
<gene>
    <name evidence="2" type="ORF">Tco_0890903</name>
</gene>
<comment type="caution">
    <text evidence="2">The sequence shown here is derived from an EMBL/GenBank/DDBJ whole genome shotgun (WGS) entry which is preliminary data.</text>
</comment>
<keyword evidence="3" id="KW-1185">Reference proteome</keyword>
<organism evidence="2 3">
    <name type="scientific">Tanacetum coccineum</name>
    <dbReference type="NCBI Taxonomy" id="301880"/>
    <lineage>
        <taxon>Eukaryota</taxon>
        <taxon>Viridiplantae</taxon>
        <taxon>Streptophyta</taxon>
        <taxon>Embryophyta</taxon>
        <taxon>Tracheophyta</taxon>
        <taxon>Spermatophyta</taxon>
        <taxon>Magnoliopsida</taxon>
        <taxon>eudicotyledons</taxon>
        <taxon>Gunneridae</taxon>
        <taxon>Pentapetalae</taxon>
        <taxon>asterids</taxon>
        <taxon>campanulids</taxon>
        <taxon>Asterales</taxon>
        <taxon>Asteraceae</taxon>
        <taxon>Asteroideae</taxon>
        <taxon>Anthemideae</taxon>
        <taxon>Anthemidinae</taxon>
        <taxon>Tanacetum</taxon>
    </lineage>
</organism>
<dbReference type="Proteomes" id="UP001151760">
    <property type="component" value="Unassembled WGS sequence"/>
</dbReference>
<feature type="region of interest" description="Disordered" evidence="1">
    <location>
        <begin position="188"/>
        <end position="241"/>
    </location>
</feature>
<evidence type="ECO:0000256" key="1">
    <source>
        <dbReference type="SAM" id="MobiDB-lite"/>
    </source>
</evidence>
<protein>
    <submittedName>
        <fullName evidence="2">Uncharacterized protein</fullName>
    </submittedName>
</protein>
<proteinExistence type="predicted"/>